<feature type="domain" description="DUF2963" evidence="3">
    <location>
        <begin position="130"/>
        <end position="179"/>
    </location>
</feature>
<dbReference type="InterPro" id="IPR021348">
    <property type="entry name" value="DUF2963"/>
</dbReference>
<dbReference type="SUPFAM" id="SSF50998">
    <property type="entry name" value="Quinoprotein alcohol dehydrogenase-like"/>
    <property type="match status" value="1"/>
</dbReference>
<evidence type="ECO:0000313" key="5">
    <source>
        <dbReference type="EMBL" id="MBP5836274.1"/>
    </source>
</evidence>
<dbReference type="InterPro" id="IPR011047">
    <property type="entry name" value="Quinoprotein_ADH-like_sf"/>
</dbReference>
<reference evidence="4 6" key="1">
    <citation type="submission" date="2021-04" db="EMBL/GenBank/DDBJ databases">
        <title>Genomic features of Candidatus Phytoplasma meliae isolate ChTYXIII (1SrXIII-G).</title>
        <authorList>
            <person name="Fernandez F.D."/>
            <person name="Conci L.R."/>
        </authorList>
    </citation>
    <scope>NUCLEOTIDE SEQUENCE [LARGE SCALE GENOMIC DNA]</scope>
    <source>
        <strain evidence="4">ChTYXIII-Mo</strain>
    </source>
</reference>
<feature type="transmembrane region" description="Helical" evidence="2">
    <location>
        <begin position="9"/>
        <end position="26"/>
    </location>
</feature>
<feature type="compositionally biased region" description="Low complexity" evidence="1">
    <location>
        <begin position="438"/>
        <end position="450"/>
    </location>
</feature>
<dbReference type="Proteomes" id="UP001195571">
    <property type="component" value="Unassembled WGS sequence"/>
</dbReference>
<evidence type="ECO:0000313" key="4">
    <source>
        <dbReference type="EMBL" id="MBP5836171.1"/>
    </source>
</evidence>
<gene>
    <name evidence="4" type="ORF">CHTY_002920</name>
    <name evidence="5" type="ORF">CHTY_003465</name>
</gene>
<evidence type="ECO:0000313" key="6">
    <source>
        <dbReference type="Proteomes" id="UP001195571"/>
    </source>
</evidence>
<organism evidence="4 6">
    <name type="scientific">Candidatus Phytoplasma meliae</name>
    <dbReference type="NCBI Taxonomy" id="1848402"/>
    <lineage>
        <taxon>Bacteria</taxon>
        <taxon>Bacillati</taxon>
        <taxon>Mycoplasmatota</taxon>
        <taxon>Mollicutes</taxon>
        <taxon>Acholeplasmatales</taxon>
        <taxon>Acholeplasmataceae</taxon>
        <taxon>Candidatus Phytoplasma</taxon>
        <taxon>16SrXIII (Mexican periwinkle virescence group)</taxon>
    </lineage>
</organism>
<keyword evidence="2" id="KW-1133">Transmembrane helix</keyword>
<proteinExistence type="predicted"/>
<name>A0ABS5CYW6_9MOLU</name>
<evidence type="ECO:0000256" key="2">
    <source>
        <dbReference type="SAM" id="Phobius"/>
    </source>
</evidence>
<dbReference type="EMBL" id="JACAOD020000014">
    <property type="protein sequence ID" value="MBP5836171.1"/>
    <property type="molecule type" value="Genomic_DNA"/>
</dbReference>
<feature type="transmembrane region" description="Helical" evidence="2">
    <location>
        <begin position="473"/>
        <end position="495"/>
    </location>
</feature>
<sequence length="505" mass="58763">MQKQKKYKNYYILLFLIFNILIYFNYNNFIYADVPPTNSPEEVDNSTTTNDPQQNSDAHQRFIDAYKIAKLNEFKTTLCNYEIVAQVNQLPVNKWEFKFIDTKNTNIVKHLKLTFNEIQNDENYVYYQIKNDNENYNYICKFNKNTNKIITSTYYQPNSEKIDFMHEFDPQSGELIKTTSYKSNGNDIVYITQYEYHSNGKLIKGTEKLMNPEKLLCINEYDPTTGKQIKITRCKPDGTISFIREYNSTTGNQTKLTWYDRNGTIFLIDEFDPTTGNRIKATKYNPDRTIKFIFEYNPFTSKPTKSTNYHNGTISFIDEYNPTTGNRIKTTQYNEDGKTIAFVKDENDNIILNNSNNNPPQESLINKLTNRTTIRITERNQTQAKETILQGNSSFQDETLMVEFPQNENFVVVSSNKYSGRVQIPFEIANIEVSQTSNNPNNADNLNNNNIQEDKSKSTMKLSNPPKDKSHKMTIIIITIIIALIAGGMGGYYYYMKKIVKRNTK</sequence>
<protein>
    <submittedName>
        <fullName evidence="4">DUF2963 domain-containing protein</fullName>
    </submittedName>
</protein>
<accession>A0ABS5CYW6</accession>
<evidence type="ECO:0000259" key="3">
    <source>
        <dbReference type="Pfam" id="PF11178"/>
    </source>
</evidence>
<dbReference type="RefSeq" id="WP_203552429.1">
    <property type="nucleotide sequence ID" value="NZ_JACAOD020000014.1"/>
</dbReference>
<comment type="caution">
    <text evidence="4">The sequence shown here is derived from an EMBL/GenBank/DDBJ whole genome shotgun (WGS) entry which is preliminary data.</text>
</comment>
<keyword evidence="2" id="KW-0472">Membrane</keyword>
<feature type="domain" description="DUF2963" evidence="3">
    <location>
        <begin position="310"/>
        <end position="345"/>
    </location>
</feature>
<keyword evidence="2" id="KW-0812">Transmembrane</keyword>
<dbReference type="EMBL" id="JACAOD020000018">
    <property type="protein sequence ID" value="MBP5836274.1"/>
    <property type="molecule type" value="Genomic_DNA"/>
</dbReference>
<feature type="domain" description="DUF2963" evidence="3">
    <location>
        <begin position="235"/>
        <end position="283"/>
    </location>
</feature>
<keyword evidence="6" id="KW-1185">Reference proteome</keyword>
<evidence type="ECO:0000256" key="1">
    <source>
        <dbReference type="SAM" id="MobiDB-lite"/>
    </source>
</evidence>
<feature type="region of interest" description="Disordered" evidence="1">
    <location>
        <begin position="435"/>
        <end position="468"/>
    </location>
</feature>
<dbReference type="Pfam" id="PF11178">
    <property type="entry name" value="DUF2963"/>
    <property type="match status" value="3"/>
</dbReference>